<dbReference type="Pfam" id="PF17196">
    <property type="entry name" value="DUF5133"/>
    <property type="match status" value="1"/>
</dbReference>
<keyword evidence="2" id="KW-1185">Reference proteome</keyword>
<dbReference type="RefSeq" id="WP_279331810.1">
    <property type="nucleotide sequence ID" value="NZ_CP121682.1"/>
</dbReference>
<evidence type="ECO:0000313" key="2">
    <source>
        <dbReference type="Proteomes" id="UP001216440"/>
    </source>
</evidence>
<protein>
    <submittedName>
        <fullName evidence="1">DUF5133 domain-containing protein</fullName>
    </submittedName>
</protein>
<evidence type="ECO:0000313" key="1">
    <source>
        <dbReference type="EMBL" id="WGD38898.1"/>
    </source>
</evidence>
<proteinExistence type="predicted"/>
<dbReference type="EMBL" id="CP121682">
    <property type="protein sequence ID" value="WGD38898.1"/>
    <property type="molecule type" value="Genomic_DNA"/>
</dbReference>
<organism evidence="1 2">
    <name type="scientific">Streptomyces cathayae</name>
    <dbReference type="NCBI Taxonomy" id="3031124"/>
    <lineage>
        <taxon>Bacteria</taxon>
        <taxon>Bacillati</taxon>
        <taxon>Actinomycetota</taxon>
        <taxon>Actinomycetes</taxon>
        <taxon>Kitasatosporales</taxon>
        <taxon>Streptomycetaceae</taxon>
        <taxon>Streptomyces</taxon>
    </lineage>
</organism>
<accession>A0ABY8JU45</accession>
<reference evidence="1 2" key="1">
    <citation type="submission" date="2023-03" db="EMBL/GenBank/DDBJ databases">
        <authorList>
            <person name="Mo P."/>
        </authorList>
    </citation>
    <scope>NUCLEOTIDE SEQUENCE [LARGE SCALE GENOMIC DNA]</scope>
    <source>
        <strain evidence="1 2">HUAS 5</strain>
    </source>
</reference>
<name>A0ABY8JU45_9ACTN</name>
<sequence>MLVPDPKRVRQLLTRYATLRIAQAERYSPVAARELEDITYTLCVMTGTAGIREAVARADALLTGERAAADIRTTDVDDESGRTLVG</sequence>
<gene>
    <name evidence="1" type="ORF">PYS65_01210</name>
</gene>
<dbReference type="Proteomes" id="UP001216440">
    <property type="component" value="Chromosome"/>
</dbReference>
<dbReference type="InterPro" id="IPR033457">
    <property type="entry name" value="DUF5133"/>
</dbReference>